<keyword evidence="13" id="KW-1185">Reference proteome</keyword>
<dbReference type="PANTHER" id="PTHR24223:SF353">
    <property type="entry name" value="ABC TRANSPORTER ATP-BINDING PROTEIN_PERMEASE VMR1-RELATED"/>
    <property type="match status" value="1"/>
</dbReference>
<dbReference type="SMART" id="SM00382">
    <property type="entry name" value="AAA"/>
    <property type="match status" value="2"/>
</dbReference>
<feature type="domain" description="ABC transmembrane type-1" evidence="11">
    <location>
        <begin position="835"/>
        <end position="1046"/>
    </location>
</feature>
<feature type="transmembrane region" description="Helical" evidence="9">
    <location>
        <begin position="149"/>
        <end position="169"/>
    </location>
</feature>
<keyword evidence="5" id="KW-0547">Nucleotide-binding</keyword>
<dbReference type="OrthoDB" id="6500128at2759"/>
<dbReference type="PROSITE" id="PS50929">
    <property type="entry name" value="ABC_TM1F"/>
    <property type="match status" value="2"/>
</dbReference>
<dbReference type="CDD" id="cd18604">
    <property type="entry name" value="ABC_6TM_VMR1_D2_like"/>
    <property type="match status" value="1"/>
</dbReference>
<evidence type="ECO:0000313" key="12">
    <source>
        <dbReference type="EMBL" id="KAF7724816.1"/>
    </source>
</evidence>
<dbReference type="GO" id="GO:0140359">
    <property type="term" value="F:ABC-type transporter activity"/>
    <property type="evidence" value="ECO:0007669"/>
    <property type="project" value="InterPro"/>
</dbReference>
<keyword evidence="2" id="KW-0813">Transport</keyword>
<accession>A0A8H7BN39</accession>
<dbReference type="InterPro" id="IPR050173">
    <property type="entry name" value="ABC_transporter_C-like"/>
</dbReference>
<dbReference type="InterPro" id="IPR003439">
    <property type="entry name" value="ABC_transporter-like_ATP-bd"/>
</dbReference>
<evidence type="ECO:0000259" key="10">
    <source>
        <dbReference type="PROSITE" id="PS50893"/>
    </source>
</evidence>
<keyword evidence="6" id="KW-0067">ATP-binding</keyword>
<evidence type="ECO:0000256" key="3">
    <source>
        <dbReference type="ARBA" id="ARBA00022692"/>
    </source>
</evidence>
<dbReference type="Gene3D" id="1.20.1560.10">
    <property type="entry name" value="ABC transporter type 1, transmembrane domain"/>
    <property type="match status" value="2"/>
</dbReference>
<keyword evidence="3 9" id="KW-0812">Transmembrane</keyword>
<dbReference type="InterPro" id="IPR003593">
    <property type="entry name" value="AAA+_ATPase"/>
</dbReference>
<name>A0A8H7BN39_9FUNG</name>
<proteinExistence type="predicted"/>
<dbReference type="Gene3D" id="3.40.50.300">
    <property type="entry name" value="P-loop containing nucleotide triphosphate hydrolases"/>
    <property type="match status" value="2"/>
</dbReference>
<gene>
    <name evidence="12" type="ORF">EC973_000701</name>
</gene>
<dbReference type="InterPro" id="IPR027417">
    <property type="entry name" value="P-loop_NTPase"/>
</dbReference>
<dbReference type="Pfam" id="PF00664">
    <property type="entry name" value="ABC_membrane"/>
    <property type="match status" value="2"/>
</dbReference>
<dbReference type="GO" id="GO:0005524">
    <property type="term" value="F:ATP binding"/>
    <property type="evidence" value="ECO:0007669"/>
    <property type="project" value="UniProtKB-KW"/>
</dbReference>
<feature type="transmembrane region" description="Helical" evidence="9">
    <location>
        <begin position="1017"/>
        <end position="1038"/>
    </location>
</feature>
<dbReference type="CDD" id="cd18596">
    <property type="entry name" value="ABC_6TM_VMR1_D1_like"/>
    <property type="match status" value="1"/>
</dbReference>
<dbReference type="GO" id="GO:0016887">
    <property type="term" value="F:ATP hydrolysis activity"/>
    <property type="evidence" value="ECO:0007669"/>
    <property type="project" value="InterPro"/>
</dbReference>
<feature type="domain" description="ABC transporter" evidence="10">
    <location>
        <begin position="501"/>
        <end position="749"/>
    </location>
</feature>
<dbReference type="EMBL" id="JABAYA010000110">
    <property type="protein sequence ID" value="KAF7724816.1"/>
    <property type="molecule type" value="Genomic_DNA"/>
</dbReference>
<organism evidence="12 13">
    <name type="scientific">Apophysomyces ossiformis</name>
    <dbReference type="NCBI Taxonomy" id="679940"/>
    <lineage>
        <taxon>Eukaryota</taxon>
        <taxon>Fungi</taxon>
        <taxon>Fungi incertae sedis</taxon>
        <taxon>Mucoromycota</taxon>
        <taxon>Mucoromycotina</taxon>
        <taxon>Mucoromycetes</taxon>
        <taxon>Mucorales</taxon>
        <taxon>Mucorineae</taxon>
        <taxon>Mucoraceae</taxon>
        <taxon>Apophysomyces</taxon>
    </lineage>
</organism>
<feature type="transmembrane region" description="Helical" evidence="9">
    <location>
        <begin position="877"/>
        <end position="898"/>
    </location>
</feature>
<feature type="transmembrane region" description="Helical" evidence="9">
    <location>
        <begin position="189"/>
        <end position="212"/>
    </location>
</feature>
<dbReference type="Proteomes" id="UP000605846">
    <property type="component" value="Unassembled WGS sequence"/>
</dbReference>
<protein>
    <submittedName>
        <fullName evidence="12">Uncharacterized protein</fullName>
    </submittedName>
</protein>
<dbReference type="InterPro" id="IPR011527">
    <property type="entry name" value="ABC1_TM_dom"/>
</dbReference>
<sequence length="1319" mass="149094">MSAVIRCFSYFITASKDSWPTSSTIEKAFAIVDLAICLALWAVSATTPTELDQGELVDFDDEDDGVLVLHDGRVVRNGRILSLEASASPLSSITFGWMNALLRKAYTRPLRSDQLWALPLRLRAQDNYRRFNNMSGDLLMRIYKTNRKAVVLQFTTAIATVVFHYANPFFLRKLLNYLQDPKGEPKEIGYFYCVSIFLCSVASTVVASRTLLWGRRWHVTMTNMLNSEIYAHTLTLKARVESFTDEAENSHDLDDAIASKRASLMSQDTERLAELASYLHIFYTCPLEIGVGVVFLYHILGNAFLAGLIVMVVALPSTHYVNRRLHAVQKQLTEAKSWRIRLLKELCEGIKTTKSLAWERRWEQVIASARDDELVQLIKLYTQNAILGLIWYTTPVLVTTISFAWYTLVEHKTLDASTAFVSIVLFGMLRDPLNVLPQAFVAYSDAKVSLDHITAFLNSEEKRDSHPDSSNPYDVSSYSYEEQVKVGFNSGIFQWHPNDHKAGEDTGTALSPPDPTFAFRLVVPTFVFPNNKLSIITGQRQSGKTSLLCALLGEMAMLSGQSYIPSRFLQARTSMIRDPQNRALYIFRVAYAAQNPWIQSGTVRENILFSESWDDSRYRAVLYQCDLLRDLASLENGDLTLVGERGAQLTESQKQKISLARAVYSRAKTVLIDDVFHVFDQTVTDFLLTNCIRGELMQSRTVILATSDPETWACDAALVVSVNAGRVLLLEDREGAIDEWLMSNQPRTDQSLVATENDVVETLFDSDNAYADEDFFDESSVMRESVRQTNEGAREDHVSKTAAYASYFTACGGWQFWSCAIGFTILARLANISESYWLKEALLQSICHAPLQFFEGTPLSDIMNRFSKDIETVDCTLGWHVNFLLQTIFGVVGVVITIGVILPEFFIVSIIAAIVYGYIGMIYIRASRELKRLNADSRPPIYSLYSDTLTGLVTIRAYGEQWSMMKKMFQLLDDNMRPFYTLWTTNRWLFIRVEVLGACLSLFIGILLVFKMETMDAGLAGIALTFATSLLEYIYWLMRQSTTIDMHFESLERIRELGEMPQEPPGIVEGSRPPAAWPTAAAIQVRDLMVGYSIGDDLILRHVSFNILAGEKIAMIGRTGAEVNALVSCLFRFMDPLRGSIKIDGVNIAWVRSNLDPFGEYDDYELWQALYRVCLALPPSTDEVPNGQVMYPAVIQDLDMDLGKDGRRLPAPERQLLCIARALLRDCTKLVVIEEAPMGEAATETMDRVIQKEFEESTLIMIPYRLRSVMRYDRVMVFDQNDLIEFDKPEELLNDSHGLLRTLVDRTKSTLESNQTNND</sequence>
<dbReference type="PANTHER" id="PTHR24223">
    <property type="entry name" value="ATP-BINDING CASSETTE SUB-FAMILY C"/>
    <property type="match status" value="1"/>
</dbReference>
<evidence type="ECO:0000256" key="6">
    <source>
        <dbReference type="ARBA" id="ARBA00022840"/>
    </source>
</evidence>
<dbReference type="GO" id="GO:0016020">
    <property type="term" value="C:membrane"/>
    <property type="evidence" value="ECO:0007669"/>
    <property type="project" value="UniProtKB-SubCell"/>
</dbReference>
<dbReference type="SUPFAM" id="SSF90123">
    <property type="entry name" value="ABC transporter transmembrane region"/>
    <property type="match status" value="2"/>
</dbReference>
<feature type="transmembrane region" description="Helical" evidence="9">
    <location>
        <begin position="303"/>
        <end position="321"/>
    </location>
</feature>
<dbReference type="SUPFAM" id="SSF52540">
    <property type="entry name" value="P-loop containing nucleoside triphosphate hydrolases"/>
    <property type="match status" value="2"/>
</dbReference>
<evidence type="ECO:0000256" key="2">
    <source>
        <dbReference type="ARBA" id="ARBA00022448"/>
    </source>
</evidence>
<dbReference type="PROSITE" id="PS50893">
    <property type="entry name" value="ABC_TRANSPORTER_2"/>
    <property type="match status" value="2"/>
</dbReference>
<dbReference type="Pfam" id="PF00005">
    <property type="entry name" value="ABC_tran"/>
    <property type="match status" value="1"/>
</dbReference>
<evidence type="ECO:0000256" key="7">
    <source>
        <dbReference type="ARBA" id="ARBA00022989"/>
    </source>
</evidence>
<evidence type="ECO:0000256" key="1">
    <source>
        <dbReference type="ARBA" id="ARBA00004141"/>
    </source>
</evidence>
<keyword evidence="8 9" id="KW-0472">Membrane</keyword>
<evidence type="ECO:0000256" key="5">
    <source>
        <dbReference type="ARBA" id="ARBA00022741"/>
    </source>
</evidence>
<evidence type="ECO:0000256" key="4">
    <source>
        <dbReference type="ARBA" id="ARBA00022737"/>
    </source>
</evidence>
<feature type="domain" description="ABC transporter" evidence="10">
    <location>
        <begin position="1083"/>
        <end position="1305"/>
    </location>
</feature>
<feature type="transmembrane region" description="Helical" evidence="9">
    <location>
        <begin position="386"/>
        <end position="408"/>
    </location>
</feature>
<evidence type="ECO:0000313" key="13">
    <source>
        <dbReference type="Proteomes" id="UP000605846"/>
    </source>
</evidence>
<feature type="transmembrane region" description="Helical" evidence="9">
    <location>
        <begin position="905"/>
        <end position="924"/>
    </location>
</feature>
<keyword evidence="7 9" id="KW-1133">Transmembrane helix</keyword>
<feature type="domain" description="ABC transmembrane type-1" evidence="11">
    <location>
        <begin position="157"/>
        <end position="445"/>
    </location>
</feature>
<keyword evidence="4" id="KW-0677">Repeat</keyword>
<evidence type="ECO:0000259" key="11">
    <source>
        <dbReference type="PROSITE" id="PS50929"/>
    </source>
</evidence>
<reference evidence="12" key="1">
    <citation type="submission" date="2020-01" db="EMBL/GenBank/DDBJ databases">
        <title>Genome Sequencing of Three Apophysomyces-Like Fungal Strains Confirms a Novel Fungal Genus in the Mucoromycota with divergent Burkholderia-like Endosymbiotic Bacteria.</title>
        <authorList>
            <person name="Stajich J.E."/>
            <person name="Macias A.M."/>
            <person name="Carter-House D."/>
            <person name="Lovett B."/>
            <person name="Kasson L.R."/>
            <person name="Berry K."/>
            <person name="Grigoriev I."/>
            <person name="Chang Y."/>
            <person name="Spatafora J."/>
            <person name="Kasson M.T."/>
        </authorList>
    </citation>
    <scope>NUCLEOTIDE SEQUENCE</scope>
    <source>
        <strain evidence="12">NRRL A-21654</strain>
    </source>
</reference>
<comment type="caution">
    <text evidence="12">The sequence shown here is derived from an EMBL/GenBank/DDBJ whole genome shotgun (WGS) entry which is preliminary data.</text>
</comment>
<evidence type="ECO:0000256" key="9">
    <source>
        <dbReference type="SAM" id="Phobius"/>
    </source>
</evidence>
<dbReference type="InterPro" id="IPR036640">
    <property type="entry name" value="ABC1_TM_sf"/>
</dbReference>
<comment type="subcellular location">
    <subcellularLocation>
        <location evidence="1">Membrane</location>
        <topology evidence="1">Multi-pass membrane protein</topology>
    </subcellularLocation>
</comment>
<dbReference type="FunFam" id="1.20.1560.10:FF:000013">
    <property type="entry name" value="ABC transporter C family member 2"/>
    <property type="match status" value="1"/>
</dbReference>
<evidence type="ECO:0000256" key="8">
    <source>
        <dbReference type="ARBA" id="ARBA00023136"/>
    </source>
</evidence>
<feature type="transmembrane region" description="Helical" evidence="9">
    <location>
        <begin position="989"/>
        <end position="1010"/>
    </location>
</feature>